<dbReference type="Proteomes" id="UP000298602">
    <property type="component" value="Chromosome"/>
</dbReference>
<dbReference type="PANTHER" id="PTHR48228">
    <property type="entry name" value="SUCCINYL-COA--D-CITRAMALATE COA-TRANSFERASE"/>
    <property type="match status" value="1"/>
</dbReference>
<accession>A0A4P8L1N6</accession>
<dbReference type="InterPro" id="IPR050509">
    <property type="entry name" value="CoA-transferase_III"/>
</dbReference>
<dbReference type="PANTHER" id="PTHR48228:SF5">
    <property type="entry name" value="ALPHA-METHYLACYL-COA RACEMASE"/>
    <property type="match status" value="1"/>
</dbReference>
<dbReference type="InterPro" id="IPR023606">
    <property type="entry name" value="CoA-Trfase_III_dom_1_sf"/>
</dbReference>
<evidence type="ECO:0000313" key="1">
    <source>
        <dbReference type="EMBL" id="QCQ21768.1"/>
    </source>
</evidence>
<reference evidence="1 2" key="2">
    <citation type="submission" date="2019-05" db="EMBL/GenBank/DDBJ databases">
        <authorList>
            <person name="Suflita J.M."/>
            <person name="Marks C.R."/>
        </authorList>
    </citation>
    <scope>NUCLEOTIDE SEQUENCE [LARGE SCALE GENOMIC DNA]</scope>
    <source>
        <strain evidence="1 2">ALDC</strain>
    </source>
</reference>
<dbReference type="Gene3D" id="3.40.50.10540">
    <property type="entry name" value="Crotonobetainyl-coa:carnitine coa-transferase, domain 1"/>
    <property type="match status" value="2"/>
</dbReference>
<dbReference type="InterPro" id="IPR003673">
    <property type="entry name" value="CoA-Trfase_fam_III"/>
</dbReference>
<dbReference type="AlphaFoldDB" id="A0A4P8L1N6"/>
<dbReference type="Pfam" id="PF02515">
    <property type="entry name" value="CoA_transf_3"/>
    <property type="match status" value="1"/>
</dbReference>
<organism evidence="1 2">
    <name type="scientific">Desulfoglaeba alkanexedens ALDC</name>
    <dbReference type="NCBI Taxonomy" id="980445"/>
    <lineage>
        <taxon>Bacteria</taxon>
        <taxon>Pseudomonadati</taxon>
        <taxon>Thermodesulfobacteriota</taxon>
        <taxon>Syntrophobacteria</taxon>
        <taxon>Syntrophobacterales</taxon>
        <taxon>Syntrophobacteraceae</taxon>
        <taxon>Desulfoglaeba</taxon>
    </lineage>
</organism>
<keyword evidence="2" id="KW-1185">Reference proteome</keyword>
<protein>
    <submittedName>
        <fullName evidence="1">CoA transferase</fullName>
    </submittedName>
</protein>
<dbReference type="RefSeq" id="WP_137423737.1">
    <property type="nucleotide sequence ID" value="NZ_CP040098.1"/>
</dbReference>
<sequence>MSGPLAGFRVLDLSRLLPGPFCSMLMADLGADVIKVEDPKVGDYIRWWPPLLGKNSGFHTVLNRNKRSVTIDLKCEEGRAVFEAMVKRADVVLEGFRPGVMERLGLGYAALRVLNPRIVYCSISGYGQDGERALRAGHDINYLALAGVLSYSGRDGKLVVPNVQIGDLGGGALMAAFSITAALLARERLGEGQYIDISMTDGAVAWNCLRWGKFLADGVVPRSADDMLNHGYACYNLYETKDGRWMSLGALEPQFWKAFCRSVGRDDWEQAEYFKPGPHQKRLEKEVAEVFAAKTQAEWVEHFREVDCCCEPVLNLDEVMADRAVRARGMVVELIHEGFGAYRQLGIAPKFSATPGSLRTPAPELGEHTESLLLEHGYSEGEIQRLREAGVV</sequence>
<dbReference type="Gene3D" id="3.30.1540.10">
    <property type="entry name" value="formyl-coa transferase, domain 3"/>
    <property type="match status" value="1"/>
</dbReference>
<dbReference type="InterPro" id="IPR044855">
    <property type="entry name" value="CoA-Trfase_III_dom3_sf"/>
</dbReference>
<evidence type="ECO:0000313" key="2">
    <source>
        <dbReference type="Proteomes" id="UP000298602"/>
    </source>
</evidence>
<dbReference type="EMBL" id="CP040098">
    <property type="protein sequence ID" value="QCQ21768.1"/>
    <property type="molecule type" value="Genomic_DNA"/>
</dbReference>
<proteinExistence type="predicted"/>
<dbReference type="SUPFAM" id="SSF89796">
    <property type="entry name" value="CoA-transferase family III (CaiB/BaiF)"/>
    <property type="match status" value="1"/>
</dbReference>
<dbReference type="KEGG" id="dax:FDQ92_05970"/>
<name>A0A4P8L1N6_9BACT</name>
<keyword evidence="1" id="KW-0808">Transferase</keyword>
<gene>
    <name evidence="1" type="ORF">FDQ92_05970</name>
</gene>
<dbReference type="OrthoDB" id="9781472at2"/>
<reference evidence="1 2" key="1">
    <citation type="submission" date="2019-05" db="EMBL/GenBank/DDBJ databases">
        <title>The Complete Genome Sequence of the n-alkane-degrading Desulfoglaeba alkanexedens ALDC reveals multiple alkylsuccinate synthase gene clusters.</title>
        <authorList>
            <person name="Callaghan A.V."/>
            <person name="Davidova I.A."/>
            <person name="Duncan K.E."/>
            <person name="Morris B."/>
            <person name="McInerney M.J."/>
        </authorList>
    </citation>
    <scope>NUCLEOTIDE SEQUENCE [LARGE SCALE GENOMIC DNA]</scope>
    <source>
        <strain evidence="1 2">ALDC</strain>
    </source>
</reference>
<dbReference type="GO" id="GO:0016740">
    <property type="term" value="F:transferase activity"/>
    <property type="evidence" value="ECO:0007669"/>
    <property type="project" value="UniProtKB-KW"/>
</dbReference>